<evidence type="ECO:0000313" key="4">
    <source>
        <dbReference type="EMBL" id="TCU63425.1"/>
    </source>
</evidence>
<sequence length="143" mass="16681">MMEIREVMSGDETPVYELLCELENKELNKALFMKGFAMQRKDRSMKAWVLTNDEEIIGYVSLRILYHLHHCANIAMIEELIVKKDKQRQGYGSTLFAQALAFAKQQSCIQLELSSKQSRKYAHHFYKQQGMDCDHLKFSVNIS</sequence>
<accession>A0A4R3TP76</accession>
<organism evidence="4 5">
    <name type="scientific">Longicatena caecimuris</name>
    <dbReference type="NCBI Taxonomy" id="1796635"/>
    <lineage>
        <taxon>Bacteria</taxon>
        <taxon>Bacillati</taxon>
        <taxon>Bacillota</taxon>
        <taxon>Erysipelotrichia</taxon>
        <taxon>Erysipelotrichales</taxon>
        <taxon>Erysipelotrichaceae</taxon>
        <taxon>Longicatena</taxon>
    </lineage>
</organism>
<dbReference type="InterPro" id="IPR000182">
    <property type="entry name" value="GNAT_dom"/>
</dbReference>
<evidence type="ECO:0000256" key="2">
    <source>
        <dbReference type="ARBA" id="ARBA00023315"/>
    </source>
</evidence>
<dbReference type="InterPro" id="IPR050832">
    <property type="entry name" value="Bact_Acetyltransf"/>
</dbReference>
<dbReference type="PANTHER" id="PTHR43877:SF2">
    <property type="entry name" value="AMINOALKYLPHOSPHONATE N-ACETYLTRANSFERASE-RELATED"/>
    <property type="match status" value="1"/>
</dbReference>
<dbReference type="AlphaFoldDB" id="A0A4R3TP76"/>
<dbReference type="Pfam" id="PF00583">
    <property type="entry name" value="Acetyltransf_1"/>
    <property type="match status" value="1"/>
</dbReference>
<gene>
    <name evidence="4" type="ORF">EDD61_10176</name>
</gene>
<feature type="domain" description="N-acetyltransferase" evidence="3">
    <location>
        <begin position="2"/>
        <end position="143"/>
    </location>
</feature>
<keyword evidence="1" id="KW-0808">Transferase</keyword>
<dbReference type="Gene3D" id="3.40.630.30">
    <property type="match status" value="1"/>
</dbReference>
<dbReference type="GO" id="GO:0016747">
    <property type="term" value="F:acyltransferase activity, transferring groups other than amino-acyl groups"/>
    <property type="evidence" value="ECO:0007669"/>
    <property type="project" value="InterPro"/>
</dbReference>
<proteinExistence type="predicted"/>
<name>A0A4R3TP76_9FIRM</name>
<evidence type="ECO:0000313" key="5">
    <source>
        <dbReference type="Proteomes" id="UP000295773"/>
    </source>
</evidence>
<evidence type="ECO:0000259" key="3">
    <source>
        <dbReference type="PROSITE" id="PS51186"/>
    </source>
</evidence>
<dbReference type="Proteomes" id="UP000295773">
    <property type="component" value="Unassembled WGS sequence"/>
</dbReference>
<dbReference type="PANTHER" id="PTHR43877">
    <property type="entry name" value="AMINOALKYLPHOSPHONATE N-ACETYLTRANSFERASE-RELATED-RELATED"/>
    <property type="match status" value="1"/>
</dbReference>
<dbReference type="EMBL" id="SMBP01000001">
    <property type="protein sequence ID" value="TCU63425.1"/>
    <property type="molecule type" value="Genomic_DNA"/>
</dbReference>
<dbReference type="SUPFAM" id="SSF55729">
    <property type="entry name" value="Acyl-CoA N-acyltransferases (Nat)"/>
    <property type="match status" value="1"/>
</dbReference>
<comment type="caution">
    <text evidence="4">The sequence shown here is derived from an EMBL/GenBank/DDBJ whole genome shotgun (WGS) entry which is preliminary data.</text>
</comment>
<evidence type="ECO:0000256" key="1">
    <source>
        <dbReference type="ARBA" id="ARBA00022679"/>
    </source>
</evidence>
<reference evidence="4 5" key="1">
    <citation type="submission" date="2019-03" db="EMBL/GenBank/DDBJ databases">
        <title>Genomic Encyclopedia of Type Strains, Phase IV (KMG-IV): sequencing the most valuable type-strain genomes for metagenomic binning, comparative biology and taxonomic classification.</title>
        <authorList>
            <person name="Goeker M."/>
        </authorList>
    </citation>
    <scope>NUCLEOTIDE SEQUENCE [LARGE SCALE GENOMIC DNA]</scope>
    <source>
        <strain evidence="4 5">DSM 29481</strain>
    </source>
</reference>
<protein>
    <submittedName>
        <fullName evidence="4">PhnO protein</fullName>
    </submittedName>
</protein>
<keyword evidence="5" id="KW-1185">Reference proteome</keyword>
<dbReference type="InterPro" id="IPR016181">
    <property type="entry name" value="Acyl_CoA_acyltransferase"/>
</dbReference>
<dbReference type="CDD" id="cd04301">
    <property type="entry name" value="NAT_SF"/>
    <property type="match status" value="1"/>
</dbReference>
<keyword evidence="2" id="KW-0012">Acyltransferase</keyword>
<dbReference type="PROSITE" id="PS51186">
    <property type="entry name" value="GNAT"/>
    <property type="match status" value="1"/>
</dbReference>